<sequence length="231" mass="26401" precursor="true">MKTLLQLVIMALFYCSDAIAQDANFSLHFAGVVARKLTPDTAIRMWSPYYYDGRPSIVKEYTVGDFPQKLDSTTFGKRIWIVEFRSDQGILFSIELSPDLFDEPRKINVKLDAPKPLIRPIFGGPGHIRYTGNITQRMQYRDFPRINKKSKKLVLSSNPTLAILDARTGEIIKSSEMYSGCLGFCWWAKFLDVDPPDKTNLEFVVTYDSGGLFETMVTKCEFTFHKSLHES</sequence>
<name>A0A517W1V6_9PLAN</name>
<feature type="signal peptide" evidence="1">
    <location>
        <begin position="1"/>
        <end position="20"/>
    </location>
</feature>
<dbReference type="RefSeq" id="WP_144988544.1">
    <property type="nucleotide sequence ID" value="NZ_CP037920.1"/>
</dbReference>
<proteinExistence type="predicted"/>
<feature type="chain" id="PRO_5022135146" evidence="1">
    <location>
        <begin position="21"/>
        <end position="231"/>
    </location>
</feature>
<dbReference type="EMBL" id="CP037920">
    <property type="protein sequence ID" value="QDT99228.1"/>
    <property type="molecule type" value="Genomic_DNA"/>
</dbReference>
<dbReference type="AlphaFoldDB" id="A0A517W1V6"/>
<evidence type="ECO:0000313" key="2">
    <source>
        <dbReference type="EMBL" id="QDT99228.1"/>
    </source>
</evidence>
<accession>A0A517W1V6</accession>
<organism evidence="2 3">
    <name type="scientific">Gimesia aquarii</name>
    <dbReference type="NCBI Taxonomy" id="2527964"/>
    <lineage>
        <taxon>Bacteria</taxon>
        <taxon>Pseudomonadati</taxon>
        <taxon>Planctomycetota</taxon>
        <taxon>Planctomycetia</taxon>
        <taxon>Planctomycetales</taxon>
        <taxon>Planctomycetaceae</taxon>
        <taxon>Gimesia</taxon>
    </lineage>
</organism>
<dbReference type="Proteomes" id="UP000318704">
    <property type="component" value="Chromosome"/>
</dbReference>
<evidence type="ECO:0000256" key="1">
    <source>
        <dbReference type="SAM" id="SignalP"/>
    </source>
</evidence>
<protein>
    <submittedName>
        <fullName evidence="2">Uncharacterized protein</fullName>
    </submittedName>
</protein>
<gene>
    <name evidence="2" type="ORF">V144x_47390</name>
</gene>
<reference evidence="2 3" key="1">
    <citation type="submission" date="2019-03" db="EMBL/GenBank/DDBJ databases">
        <title>Deep-cultivation of Planctomycetes and their phenomic and genomic characterization uncovers novel biology.</title>
        <authorList>
            <person name="Wiegand S."/>
            <person name="Jogler M."/>
            <person name="Boedeker C."/>
            <person name="Pinto D."/>
            <person name="Vollmers J."/>
            <person name="Rivas-Marin E."/>
            <person name="Kohn T."/>
            <person name="Peeters S.H."/>
            <person name="Heuer A."/>
            <person name="Rast P."/>
            <person name="Oberbeckmann S."/>
            <person name="Bunk B."/>
            <person name="Jeske O."/>
            <person name="Meyerdierks A."/>
            <person name="Storesund J.E."/>
            <person name="Kallscheuer N."/>
            <person name="Luecker S."/>
            <person name="Lage O.M."/>
            <person name="Pohl T."/>
            <person name="Merkel B.J."/>
            <person name="Hornburger P."/>
            <person name="Mueller R.-W."/>
            <person name="Bruemmer F."/>
            <person name="Labrenz M."/>
            <person name="Spormann A.M."/>
            <person name="Op den Camp H."/>
            <person name="Overmann J."/>
            <person name="Amann R."/>
            <person name="Jetten M.S.M."/>
            <person name="Mascher T."/>
            <person name="Medema M.H."/>
            <person name="Devos D.P."/>
            <person name="Kaster A.-K."/>
            <person name="Ovreas L."/>
            <person name="Rohde M."/>
            <person name="Galperin M.Y."/>
            <person name="Jogler C."/>
        </authorList>
    </citation>
    <scope>NUCLEOTIDE SEQUENCE [LARGE SCALE GENOMIC DNA]</scope>
    <source>
        <strain evidence="2 3">V144</strain>
    </source>
</reference>
<evidence type="ECO:0000313" key="3">
    <source>
        <dbReference type="Proteomes" id="UP000318704"/>
    </source>
</evidence>
<keyword evidence="1" id="KW-0732">Signal</keyword>
<dbReference type="KEGG" id="gaw:V144x_47390"/>